<proteinExistence type="predicted"/>
<dbReference type="SUPFAM" id="SSF143990">
    <property type="entry name" value="YbiA-like"/>
    <property type="match status" value="1"/>
</dbReference>
<sequence>MLAQHTHISLTLPAHNVLTAPRKPSFLTAHPFRMSIIPFLSNIRESRFLSNFYPAHLTYHNNHFQSSEHCYQSQKAEFFGRMDLLELINASRRATEQKRLGAVAQRSASPGRVARWHDAKTGIMREILAAKFENPELAQRLINTGCALLVEASPSDRFWGAGASYSQVLEGRFSGRNVMGRLLMQLRDRLQKGKQVPPATQ</sequence>
<dbReference type="Proteomes" id="UP000887572">
    <property type="component" value="Unplaced"/>
</dbReference>
<dbReference type="NCBIfam" id="TIGR02464">
    <property type="entry name" value="ribofla_fusion"/>
    <property type="match status" value="1"/>
</dbReference>
<dbReference type="InterPro" id="IPR012816">
    <property type="entry name" value="NADAR"/>
</dbReference>
<dbReference type="InterPro" id="IPR037238">
    <property type="entry name" value="YbiA-like_sf"/>
</dbReference>
<reference evidence="3" key="1">
    <citation type="submission" date="2022-11" db="UniProtKB">
        <authorList>
            <consortium name="WormBaseParasite"/>
        </authorList>
    </citation>
    <scope>IDENTIFICATION</scope>
</reference>
<evidence type="ECO:0000313" key="3">
    <source>
        <dbReference type="WBParaSite" id="Gr19_v10_g760.t1"/>
    </source>
</evidence>
<dbReference type="Gene3D" id="1.10.357.40">
    <property type="entry name" value="YbiA-like"/>
    <property type="match status" value="1"/>
</dbReference>
<dbReference type="Pfam" id="PF08719">
    <property type="entry name" value="NADAR"/>
    <property type="match status" value="1"/>
</dbReference>
<dbReference type="AlphaFoldDB" id="A0A914I5V2"/>
<organism evidence="2 3">
    <name type="scientific">Globodera rostochiensis</name>
    <name type="common">Golden nematode worm</name>
    <name type="synonym">Heterodera rostochiensis</name>
    <dbReference type="NCBI Taxonomy" id="31243"/>
    <lineage>
        <taxon>Eukaryota</taxon>
        <taxon>Metazoa</taxon>
        <taxon>Ecdysozoa</taxon>
        <taxon>Nematoda</taxon>
        <taxon>Chromadorea</taxon>
        <taxon>Rhabditida</taxon>
        <taxon>Tylenchina</taxon>
        <taxon>Tylenchomorpha</taxon>
        <taxon>Tylenchoidea</taxon>
        <taxon>Heteroderidae</taxon>
        <taxon>Heteroderinae</taxon>
        <taxon>Globodera</taxon>
    </lineage>
</organism>
<accession>A0A914I5V2</accession>
<dbReference type="CDD" id="cd15457">
    <property type="entry name" value="NADAR"/>
    <property type="match status" value="1"/>
</dbReference>
<protein>
    <submittedName>
        <fullName evidence="3">NADAR domain-containing protein</fullName>
    </submittedName>
</protein>
<feature type="domain" description="NADAR" evidence="1">
    <location>
        <begin position="41"/>
        <end position="191"/>
    </location>
</feature>
<keyword evidence="2" id="KW-1185">Reference proteome</keyword>
<evidence type="ECO:0000259" key="1">
    <source>
        <dbReference type="Pfam" id="PF08719"/>
    </source>
</evidence>
<name>A0A914I5V2_GLORO</name>
<evidence type="ECO:0000313" key="2">
    <source>
        <dbReference type="Proteomes" id="UP000887572"/>
    </source>
</evidence>
<dbReference type="WBParaSite" id="Gr19_v10_g760.t1">
    <property type="protein sequence ID" value="Gr19_v10_g760.t1"/>
    <property type="gene ID" value="Gr19_v10_g760"/>
</dbReference>